<accession>A0A832G8W9</accession>
<protein>
    <submittedName>
        <fullName evidence="6">Zinc ABC transporter substrate-binding protein</fullName>
    </submittedName>
</protein>
<keyword evidence="3 5" id="KW-0732">Signal</keyword>
<evidence type="ECO:0000256" key="1">
    <source>
        <dbReference type="ARBA" id="ARBA00011028"/>
    </source>
</evidence>
<evidence type="ECO:0000256" key="4">
    <source>
        <dbReference type="RuleBase" id="RU003512"/>
    </source>
</evidence>
<name>A0A832G8W9_9BACT</name>
<comment type="similarity">
    <text evidence="1 4">Belongs to the bacterial solute-binding protein 9 family.</text>
</comment>
<keyword evidence="2 4" id="KW-0813">Transport</keyword>
<dbReference type="GO" id="GO:0030001">
    <property type="term" value="P:metal ion transport"/>
    <property type="evidence" value="ECO:0007669"/>
    <property type="project" value="InterPro"/>
</dbReference>
<evidence type="ECO:0000256" key="3">
    <source>
        <dbReference type="ARBA" id="ARBA00022729"/>
    </source>
</evidence>
<dbReference type="PANTHER" id="PTHR42953:SF3">
    <property type="entry name" value="HIGH-AFFINITY ZINC UPTAKE SYSTEM PROTEIN ZNUA"/>
    <property type="match status" value="1"/>
</dbReference>
<dbReference type="EMBL" id="DSVI01000027">
    <property type="protein sequence ID" value="HGT49335.1"/>
    <property type="molecule type" value="Genomic_DNA"/>
</dbReference>
<evidence type="ECO:0000256" key="5">
    <source>
        <dbReference type="SAM" id="SignalP"/>
    </source>
</evidence>
<evidence type="ECO:0000313" key="6">
    <source>
        <dbReference type="EMBL" id="HGT49335.1"/>
    </source>
</evidence>
<proteinExistence type="inferred from homology"/>
<dbReference type="InterPro" id="IPR006128">
    <property type="entry name" value="Lipoprotein_PsaA-like"/>
</dbReference>
<sequence>MKLIKLFLVLIILAIYSSCTKDNSDKHNIAVTIYPFKAIIQEIVGSDIKIDVLLPAGADPHTYEMSPSDFKKIQDAKIFFYGAESLDGWAAKVESENKIELLKLIPEENLIDIKMSDHHSHHSETETHHHYGVDPHFWSDPLTVNSILKPLTEKLSSFYPEKKEIFSRNTGRFSERLIELDKKIKEQSKAIEQSKVFSAHPFYNYFFNRYGIDVVGSLEISPGQQVTPKYLKKISEEIRSKNVKAIFINKQHISKPAKLLAESVNVKIVELDPFGGVDNLMTYEDIIKHNFDLILKALQ</sequence>
<dbReference type="GO" id="GO:0007155">
    <property type="term" value="P:cell adhesion"/>
    <property type="evidence" value="ECO:0007669"/>
    <property type="project" value="InterPro"/>
</dbReference>
<dbReference type="PRINTS" id="PR00690">
    <property type="entry name" value="ADHESNFAMILY"/>
</dbReference>
<comment type="caution">
    <text evidence="6">The sequence shown here is derived from an EMBL/GenBank/DDBJ whole genome shotgun (WGS) entry which is preliminary data.</text>
</comment>
<dbReference type="InterPro" id="IPR006127">
    <property type="entry name" value="ZnuA-like"/>
</dbReference>
<dbReference type="GO" id="GO:0046872">
    <property type="term" value="F:metal ion binding"/>
    <property type="evidence" value="ECO:0007669"/>
    <property type="project" value="InterPro"/>
</dbReference>
<dbReference type="PANTHER" id="PTHR42953">
    <property type="entry name" value="HIGH-AFFINITY ZINC UPTAKE SYSTEM PROTEIN ZNUA-RELATED"/>
    <property type="match status" value="1"/>
</dbReference>
<evidence type="ECO:0000256" key="2">
    <source>
        <dbReference type="ARBA" id="ARBA00022448"/>
    </source>
</evidence>
<dbReference type="SUPFAM" id="SSF53807">
    <property type="entry name" value="Helical backbone' metal receptor"/>
    <property type="match status" value="1"/>
</dbReference>
<dbReference type="Gene3D" id="3.40.50.1980">
    <property type="entry name" value="Nitrogenase molybdenum iron protein domain"/>
    <property type="match status" value="2"/>
</dbReference>
<organism evidence="6">
    <name type="scientific">Ignavibacterium album</name>
    <dbReference type="NCBI Taxonomy" id="591197"/>
    <lineage>
        <taxon>Bacteria</taxon>
        <taxon>Pseudomonadati</taxon>
        <taxon>Ignavibacteriota</taxon>
        <taxon>Ignavibacteria</taxon>
        <taxon>Ignavibacteriales</taxon>
        <taxon>Ignavibacteriaceae</taxon>
        <taxon>Ignavibacterium</taxon>
    </lineage>
</organism>
<dbReference type="InterPro" id="IPR050492">
    <property type="entry name" value="Bact_metal-bind_prot9"/>
</dbReference>
<dbReference type="AlphaFoldDB" id="A0A832G8W9"/>
<gene>
    <name evidence="6" type="ORF">ENS56_14950</name>
</gene>
<feature type="chain" id="PRO_5032898280" evidence="5">
    <location>
        <begin position="21"/>
        <end position="299"/>
    </location>
</feature>
<reference evidence="6" key="1">
    <citation type="journal article" date="2020" name="mSystems">
        <title>Genome- and Community-Level Interaction Insights into Carbon Utilization and Element Cycling Functions of Hydrothermarchaeota in Hydrothermal Sediment.</title>
        <authorList>
            <person name="Zhou Z."/>
            <person name="Liu Y."/>
            <person name="Xu W."/>
            <person name="Pan J."/>
            <person name="Luo Z.H."/>
            <person name="Li M."/>
        </authorList>
    </citation>
    <scope>NUCLEOTIDE SEQUENCE [LARGE SCALE GENOMIC DNA]</scope>
    <source>
        <strain evidence="6">SpSt-500</strain>
    </source>
</reference>
<dbReference type="Pfam" id="PF01297">
    <property type="entry name" value="ZnuA"/>
    <property type="match status" value="1"/>
</dbReference>
<feature type="signal peptide" evidence="5">
    <location>
        <begin position="1"/>
        <end position="20"/>
    </location>
</feature>